<organism evidence="1 2">
    <name type="scientific">Mucilaginibacter agri</name>
    <dbReference type="NCBI Taxonomy" id="2695265"/>
    <lineage>
        <taxon>Bacteria</taxon>
        <taxon>Pseudomonadati</taxon>
        <taxon>Bacteroidota</taxon>
        <taxon>Sphingobacteriia</taxon>
        <taxon>Sphingobacteriales</taxon>
        <taxon>Sphingobacteriaceae</taxon>
        <taxon>Mucilaginibacter</taxon>
    </lineage>
</organism>
<keyword evidence="2" id="KW-1185">Reference proteome</keyword>
<name>A0A965ZG66_9SPHI</name>
<evidence type="ECO:0008006" key="3">
    <source>
        <dbReference type="Google" id="ProtNLM"/>
    </source>
</evidence>
<comment type="caution">
    <text evidence="1">The sequence shown here is derived from an EMBL/GenBank/DDBJ whole genome shotgun (WGS) entry which is preliminary data.</text>
</comment>
<dbReference type="AlphaFoldDB" id="A0A965ZG66"/>
<dbReference type="Proteomes" id="UP000638732">
    <property type="component" value="Unassembled WGS sequence"/>
</dbReference>
<dbReference type="Pfam" id="PF14337">
    <property type="entry name" value="Abi_alpha"/>
    <property type="match status" value="1"/>
</dbReference>
<evidence type="ECO:0000313" key="2">
    <source>
        <dbReference type="Proteomes" id="UP000638732"/>
    </source>
</evidence>
<reference evidence="1" key="1">
    <citation type="submission" date="2020-01" db="EMBL/GenBank/DDBJ databases">
        <authorList>
            <person name="Seo Y.L."/>
        </authorList>
    </citation>
    <scope>NUCLEOTIDE SEQUENCE</scope>
    <source>
        <strain evidence="1">R11</strain>
    </source>
</reference>
<accession>A0A965ZG66</accession>
<protein>
    <recommendedName>
        <fullName evidence="3">DUF4393 domain-containing protein</fullName>
    </recommendedName>
</protein>
<proteinExistence type="predicted"/>
<evidence type="ECO:0000313" key="1">
    <source>
        <dbReference type="EMBL" id="NCD69404.1"/>
    </source>
</evidence>
<sequence length="328" mass="37599">MSDLPSLKKIDITSTVLEKAFDAARSLLSKLISPAVEEAGLLIKDQMSFFKFKGQIKMLNKAKKIIEENGINPKHISLKLLCPMLDYSGIEEDEVLEEKWSILLSNMVDSEQNIENHVFPYILSQLSRTEFLILESVFDTKTQNVIRLTNELNYYRTNKLTIEADLQKTISALKAKLLDNPVSNISQLEKTKARYSTKLSPESLSAYKKYDDLKRELRHNEHELTMLQFKESTLERNIKAAQEIPTNSIKDFELSNLIRLGVVKEIREFYAESQTLEIPNDSEKDRAYLTVDLDVGIDSNTENVLTELGELFINACKEKKNQITKQSN</sequence>
<dbReference type="InterPro" id="IPR025506">
    <property type="entry name" value="Abi_alpha"/>
</dbReference>
<dbReference type="RefSeq" id="WP_166585376.1">
    <property type="nucleotide sequence ID" value="NZ_WWEO01000041.1"/>
</dbReference>
<dbReference type="EMBL" id="WWEO01000041">
    <property type="protein sequence ID" value="NCD69404.1"/>
    <property type="molecule type" value="Genomic_DNA"/>
</dbReference>
<gene>
    <name evidence="1" type="ORF">GSY63_08560</name>
</gene>
<reference evidence="1" key="2">
    <citation type="submission" date="2020-10" db="EMBL/GenBank/DDBJ databases">
        <title>Mucilaginibacter sp. nov., isolated from soil.</title>
        <authorList>
            <person name="Jeon C.O."/>
        </authorList>
    </citation>
    <scope>NUCLEOTIDE SEQUENCE</scope>
    <source>
        <strain evidence="1">R11</strain>
    </source>
</reference>